<gene>
    <name evidence="3" type="ORF">BXP70_25770</name>
</gene>
<dbReference type="AlphaFoldDB" id="A0A243W6A5"/>
<dbReference type="Pfam" id="PF01051">
    <property type="entry name" value="Rep3_N"/>
    <property type="match status" value="1"/>
</dbReference>
<protein>
    <recommendedName>
        <fullName evidence="2">Initiator Rep protein WH1 domain-containing protein</fullName>
    </recommendedName>
</protein>
<keyword evidence="4" id="KW-1185">Reference proteome</keyword>
<dbReference type="Pfam" id="PF21205">
    <property type="entry name" value="Rep3_C"/>
    <property type="match status" value="1"/>
</dbReference>
<dbReference type="InterPro" id="IPR000525">
    <property type="entry name" value="Initiator_Rep_WH1"/>
</dbReference>
<dbReference type="SUPFAM" id="SSF46785">
    <property type="entry name" value="Winged helix' DNA-binding domain"/>
    <property type="match status" value="2"/>
</dbReference>
<reference evidence="3 4" key="1">
    <citation type="submission" date="2017-01" db="EMBL/GenBank/DDBJ databases">
        <title>A new Hymenobacter.</title>
        <authorList>
            <person name="Liang Y."/>
            <person name="Feng F."/>
        </authorList>
    </citation>
    <scope>NUCLEOTIDE SEQUENCE [LARGE SCALE GENOMIC DNA]</scope>
    <source>
        <strain evidence="3">MIMBbqt21</strain>
    </source>
</reference>
<evidence type="ECO:0000256" key="1">
    <source>
        <dbReference type="ARBA" id="ARBA00038283"/>
    </source>
</evidence>
<sequence length="421" mass="48623">MPRCNTNALKLQHKCRIMDKPDKIVAQHNALINARFSFEPLQMRLFLSLLARIEFEDADFKEHTVPIRELVFDPEGGSAYQQIDMMCQKLASFTIYIEKLDPGSRKRNKKPHFEYIPLMAKAEYRGDLGGVVAIFNPLIMPYLLQLREIGNFTTSTLNELRKLKSPYALRIYWLLKEYASFGQRTMTLDELRFILDIAESEYPRFSSFKARILNRAQQELAATDVPFTYELERRNQVVQRVKFLIEHSHRAESVKLSQSAEIVESAESVQIAENAEWTRELLAAGVSKRSVEQISQQLEAEEYPLGYVDFVLARITKQMRLGKVKKPAGAIYKALVDKYLLAEYLEAQSKPVAAMKANKQVAEVKEVAMPLSEIEQMYRNPGPFLKKMIGEETFAQHVQRLYLSEGFVIEQRGEVDWLVKR</sequence>
<evidence type="ECO:0000313" key="4">
    <source>
        <dbReference type="Proteomes" id="UP000194873"/>
    </source>
</evidence>
<dbReference type="GO" id="GO:0006270">
    <property type="term" value="P:DNA replication initiation"/>
    <property type="evidence" value="ECO:0007669"/>
    <property type="project" value="InterPro"/>
</dbReference>
<organism evidence="3 4">
    <name type="scientific">Hymenobacter crusticola</name>
    <dbReference type="NCBI Taxonomy" id="1770526"/>
    <lineage>
        <taxon>Bacteria</taxon>
        <taxon>Pseudomonadati</taxon>
        <taxon>Bacteroidota</taxon>
        <taxon>Cytophagia</taxon>
        <taxon>Cytophagales</taxon>
        <taxon>Hymenobacteraceae</taxon>
        <taxon>Hymenobacter</taxon>
    </lineage>
</organism>
<dbReference type="InterPro" id="IPR036388">
    <property type="entry name" value="WH-like_DNA-bd_sf"/>
</dbReference>
<dbReference type="EMBL" id="MTSE01000029">
    <property type="protein sequence ID" value="OUJ69878.1"/>
    <property type="molecule type" value="Genomic_DNA"/>
</dbReference>
<evidence type="ECO:0000313" key="3">
    <source>
        <dbReference type="EMBL" id="OUJ69878.1"/>
    </source>
</evidence>
<dbReference type="OrthoDB" id="865739at2"/>
<dbReference type="GO" id="GO:0003887">
    <property type="term" value="F:DNA-directed DNA polymerase activity"/>
    <property type="evidence" value="ECO:0007669"/>
    <property type="project" value="InterPro"/>
</dbReference>
<proteinExistence type="inferred from homology"/>
<evidence type="ECO:0000259" key="2">
    <source>
        <dbReference type="Pfam" id="PF01051"/>
    </source>
</evidence>
<accession>A0A243W6A5</accession>
<dbReference type="InterPro" id="IPR036390">
    <property type="entry name" value="WH_DNA-bd_sf"/>
</dbReference>
<name>A0A243W6A5_9BACT</name>
<comment type="caution">
    <text evidence="3">The sequence shown here is derived from an EMBL/GenBank/DDBJ whole genome shotgun (WGS) entry which is preliminary data.</text>
</comment>
<feature type="domain" description="Initiator Rep protein WH1" evidence="2">
    <location>
        <begin position="24"/>
        <end position="176"/>
    </location>
</feature>
<dbReference type="Proteomes" id="UP000194873">
    <property type="component" value="Unassembled WGS sequence"/>
</dbReference>
<dbReference type="Gene3D" id="1.10.10.10">
    <property type="entry name" value="Winged helix-like DNA-binding domain superfamily/Winged helix DNA-binding domain"/>
    <property type="match status" value="2"/>
</dbReference>
<comment type="similarity">
    <text evidence="1">Belongs to the initiator RepB protein family.</text>
</comment>